<dbReference type="SUPFAM" id="SSF48264">
    <property type="entry name" value="Cytochrome P450"/>
    <property type="match status" value="1"/>
</dbReference>
<protein>
    <submittedName>
        <fullName evidence="7">Cytochrome P450 pisatin demethylase-like protein</fullName>
    </submittedName>
</protein>
<reference evidence="7" key="1">
    <citation type="journal article" date="2023" name="Mol. Phylogenet. Evol.">
        <title>Genome-scale phylogeny and comparative genomics of the fungal order Sordariales.</title>
        <authorList>
            <person name="Hensen N."/>
            <person name="Bonometti L."/>
            <person name="Westerberg I."/>
            <person name="Brannstrom I.O."/>
            <person name="Guillou S."/>
            <person name="Cros-Aarteil S."/>
            <person name="Calhoun S."/>
            <person name="Haridas S."/>
            <person name="Kuo A."/>
            <person name="Mondo S."/>
            <person name="Pangilinan J."/>
            <person name="Riley R."/>
            <person name="LaButti K."/>
            <person name="Andreopoulos B."/>
            <person name="Lipzen A."/>
            <person name="Chen C."/>
            <person name="Yan M."/>
            <person name="Daum C."/>
            <person name="Ng V."/>
            <person name="Clum A."/>
            <person name="Steindorff A."/>
            <person name="Ohm R.A."/>
            <person name="Martin F."/>
            <person name="Silar P."/>
            <person name="Natvig D.O."/>
            <person name="Lalanne C."/>
            <person name="Gautier V."/>
            <person name="Ament-Velasquez S.L."/>
            <person name="Kruys A."/>
            <person name="Hutchinson M.I."/>
            <person name="Powell A.J."/>
            <person name="Barry K."/>
            <person name="Miller A.N."/>
            <person name="Grigoriev I.V."/>
            <person name="Debuchy R."/>
            <person name="Gladieux P."/>
            <person name="Hiltunen Thoren M."/>
            <person name="Johannesson H."/>
        </authorList>
    </citation>
    <scope>NUCLEOTIDE SEQUENCE</scope>
    <source>
        <strain evidence="7">CBS 990.96</strain>
    </source>
</reference>
<dbReference type="GO" id="GO:0020037">
    <property type="term" value="F:heme binding"/>
    <property type="evidence" value="ECO:0007669"/>
    <property type="project" value="InterPro"/>
</dbReference>
<dbReference type="CDD" id="cd11060">
    <property type="entry name" value="CYP57A1-like"/>
    <property type="match status" value="1"/>
</dbReference>
<evidence type="ECO:0000256" key="2">
    <source>
        <dbReference type="ARBA" id="ARBA00022617"/>
    </source>
</evidence>
<dbReference type="Proteomes" id="UP001301958">
    <property type="component" value="Unassembled WGS sequence"/>
</dbReference>
<keyword evidence="2 5" id="KW-0349">Heme</keyword>
<dbReference type="InterPro" id="IPR050121">
    <property type="entry name" value="Cytochrome_P450_monoxygenase"/>
</dbReference>
<proteinExistence type="inferred from homology"/>
<evidence type="ECO:0000256" key="4">
    <source>
        <dbReference type="ARBA" id="ARBA00023004"/>
    </source>
</evidence>
<dbReference type="InterPro" id="IPR001128">
    <property type="entry name" value="Cyt_P450"/>
</dbReference>
<dbReference type="PROSITE" id="PS00086">
    <property type="entry name" value="CYTOCHROME_P450"/>
    <property type="match status" value="1"/>
</dbReference>
<keyword evidence="6" id="KW-0503">Monooxygenase</keyword>
<dbReference type="PANTHER" id="PTHR24305">
    <property type="entry name" value="CYTOCHROME P450"/>
    <property type="match status" value="1"/>
</dbReference>
<dbReference type="InterPro" id="IPR017972">
    <property type="entry name" value="Cyt_P450_CS"/>
</dbReference>
<name>A0AAN7BHI6_9PEZI</name>
<dbReference type="InterPro" id="IPR036396">
    <property type="entry name" value="Cyt_P450_sf"/>
</dbReference>
<dbReference type="PANTHER" id="PTHR24305:SF229">
    <property type="entry name" value="P450, PUTATIVE (EUROFUNG)-RELATED"/>
    <property type="match status" value="1"/>
</dbReference>
<dbReference type="PRINTS" id="PR00385">
    <property type="entry name" value="P450"/>
</dbReference>
<sequence>MAILSLLLVGFVGYYISWVVYARWFHPYSKYPGPFLASISRLWIAKEVAQARGDRVVKALHDKYGPIIRIAPDEVHILDPTAIKTLYGAGTAFTKTDFYTAFHAHWARYPEHFVATDETMHSQRRRLVNHIYSMTNISRFEPGIDTCTSLILNHFHTLSKSSSPTTDLSIWFRWYAFDVVGELFFSHHFGFLAEKKDYKGWIESTDLLIPFMAIASVIQPWLRPFLMFAGILKPSILRGAKMIGTIEKVCQECIDTRVKEMEELPEERKEDLLGQFFGVMESYGDEGWFGGLEIKGEIYTALMAGSDTTAIALTSILYHLLKKPETYRKLKKEIDDATKAGELSKPFIRYQEASKLRYLDAVVKEGMRIHASVALSLPRHVPEGGAEVAGEWFLGGYRVGVNPQLIQRDRSVYGDDADEFRPERWLEGDAANMDRHILTWGDGAHLCLGKNIALMEIYKLVPELIRSFDMELVNSDKDWTVTNLWFNKPSDVNVRVKARK</sequence>
<organism evidence="7 8">
    <name type="scientific">Podospora fimiseda</name>
    <dbReference type="NCBI Taxonomy" id="252190"/>
    <lineage>
        <taxon>Eukaryota</taxon>
        <taxon>Fungi</taxon>
        <taxon>Dikarya</taxon>
        <taxon>Ascomycota</taxon>
        <taxon>Pezizomycotina</taxon>
        <taxon>Sordariomycetes</taxon>
        <taxon>Sordariomycetidae</taxon>
        <taxon>Sordariales</taxon>
        <taxon>Podosporaceae</taxon>
        <taxon>Podospora</taxon>
    </lineage>
</organism>
<comment type="cofactor">
    <cofactor evidence="1 5">
        <name>heme</name>
        <dbReference type="ChEBI" id="CHEBI:30413"/>
    </cofactor>
</comment>
<feature type="binding site" description="axial binding residue" evidence="5">
    <location>
        <position position="447"/>
    </location>
    <ligand>
        <name>heme</name>
        <dbReference type="ChEBI" id="CHEBI:30413"/>
    </ligand>
    <ligandPart>
        <name>Fe</name>
        <dbReference type="ChEBI" id="CHEBI:18248"/>
    </ligandPart>
</feature>
<keyword evidence="3 5" id="KW-0479">Metal-binding</keyword>
<evidence type="ECO:0000256" key="6">
    <source>
        <dbReference type="RuleBase" id="RU000461"/>
    </source>
</evidence>
<evidence type="ECO:0000313" key="7">
    <source>
        <dbReference type="EMBL" id="KAK4223596.1"/>
    </source>
</evidence>
<dbReference type="PRINTS" id="PR00463">
    <property type="entry name" value="EP450I"/>
</dbReference>
<gene>
    <name evidence="7" type="ORF">QBC38DRAFT_372796</name>
</gene>
<keyword evidence="6" id="KW-0560">Oxidoreductase</keyword>
<keyword evidence="8" id="KW-1185">Reference proteome</keyword>
<dbReference type="Pfam" id="PF00067">
    <property type="entry name" value="p450"/>
    <property type="match status" value="1"/>
</dbReference>
<evidence type="ECO:0000256" key="1">
    <source>
        <dbReference type="ARBA" id="ARBA00001971"/>
    </source>
</evidence>
<keyword evidence="4 5" id="KW-0408">Iron</keyword>
<dbReference type="GO" id="GO:0005506">
    <property type="term" value="F:iron ion binding"/>
    <property type="evidence" value="ECO:0007669"/>
    <property type="project" value="InterPro"/>
</dbReference>
<accession>A0AAN7BHI6</accession>
<comment type="similarity">
    <text evidence="6">Belongs to the cytochrome P450 family.</text>
</comment>
<dbReference type="InterPro" id="IPR002401">
    <property type="entry name" value="Cyt_P450_E_grp-I"/>
</dbReference>
<comment type="caution">
    <text evidence="7">The sequence shown here is derived from an EMBL/GenBank/DDBJ whole genome shotgun (WGS) entry which is preliminary data.</text>
</comment>
<evidence type="ECO:0000313" key="8">
    <source>
        <dbReference type="Proteomes" id="UP001301958"/>
    </source>
</evidence>
<evidence type="ECO:0000256" key="5">
    <source>
        <dbReference type="PIRSR" id="PIRSR602401-1"/>
    </source>
</evidence>
<dbReference type="Gene3D" id="1.10.630.10">
    <property type="entry name" value="Cytochrome P450"/>
    <property type="match status" value="1"/>
</dbReference>
<dbReference type="GO" id="GO:0004497">
    <property type="term" value="F:monooxygenase activity"/>
    <property type="evidence" value="ECO:0007669"/>
    <property type="project" value="UniProtKB-KW"/>
</dbReference>
<evidence type="ECO:0000256" key="3">
    <source>
        <dbReference type="ARBA" id="ARBA00022723"/>
    </source>
</evidence>
<dbReference type="AlphaFoldDB" id="A0AAN7BHI6"/>
<dbReference type="GO" id="GO:0016705">
    <property type="term" value="F:oxidoreductase activity, acting on paired donors, with incorporation or reduction of molecular oxygen"/>
    <property type="evidence" value="ECO:0007669"/>
    <property type="project" value="InterPro"/>
</dbReference>
<dbReference type="EMBL" id="MU865421">
    <property type="protein sequence ID" value="KAK4223596.1"/>
    <property type="molecule type" value="Genomic_DNA"/>
</dbReference>
<reference evidence="7" key="2">
    <citation type="submission" date="2023-05" db="EMBL/GenBank/DDBJ databases">
        <authorList>
            <consortium name="Lawrence Berkeley National Laboratory"/>
            <person name="Steindorff A."/>
            <person name="Hensen N."/>
            <person name="Bonometti L."/>
            <person name="Westerberg I."/>
            <person name="Brannstrom I.O."/>
            <person name="Guillou S."/>
            <person name="Cros-Aarteil S."/>
            <person name="Calhoun S."/>
            <person name="Haridas S."/>
            <person name="Kuo A."/>
            <person name="Mondo S."/>
            <person name="Pangilinan J."/>
            <person name="Riley R."/>
            <person name="Labutti K."/>
            <person name="Andreopoulos B."/>
            <person name="Lipzen A."/>
            <person name="Chen C."/>
            <person name="Yanf M."/>
            <person name="Daum C."/>
            <person name="Ng V."/>
            <person name="Clum A."/>
            <person name="Ohm R."/>
            <person name="Martin F."/>
            <person name="Silar P."/>
            <person name="Natvig D."/>
            <person name="Lalanne C."/>
            <person name="Gautier V."/>
            <person name="Ament-Velasquez S.L."/>
            <person name="Kruys A."/>
            <person name="Hutchinson M.I."/>
            <person name="Powell A.J."/>
            <person name="Barry K."/>
            <person name="Miller A.N."/>
            <person name="Grigoriev I.V."/>
            <person name="Debuchy R."/>
            <person name="Gladieux P."/>
            <person name="Thoren M.H."/>
            <person name="Johannesson H."/>
        </authorList>
    </citation>
    <scope>NUCLEOTIDE SEQUENCE</scope>
    <source>
        <strain evidence="7">CBS 990.96</strain>
    </source>
</reference>